<comment type="caution">
    <text evidence="2">The sequence shown here is derived from an EMBL/GenBank/DDBJ whole genome shotgun (WGS) entry which is preliminary data.</text>
</comment>
<sequence length="380" mass="45258">MSETNNEDLERNKLILEISQLENKINTPWYKRSEFISVLIPAILTIFSLFILYKAGSYDERSQQFSLERKSLEIERAEIENFKNEIDYNIKMYSDSLDQFKTKYFHSILQGTIQNSFITKERSDNEKLHTFLQSILFDSSQTKESLINKTARFLIKKDTNYTKLVEQNILLALERISDEKIGLPQKIRTELRRDSLHKDDILITFRFIHRYFPGAKSNTTWKHDLENFGEVVKLIIENILWDNQGRIDKIEINGNANDDRFSTKYDGSLGDIEGIKYTYRDYRDSIRETKMYLYKGSHFGNKELSFLRGFIIKDKLEESKKINSYNIKLISSLNESRGSRDIEVNIKIKNCYTKFKKYYRFDEDVIRKYWNKYYNVNDSP</sequence>
<accession>A0ABT8WTA1</accession>
<keyword evidence="1" id="KW-0472">Membrane</keyword>
<organism evidence="2 3">
    <name type="scientific">Flavivirga jejuensis</name>
    <dbReference type="NCBI Taxonomy" id="870487"/>
    <lineage>
        <taxon>Bacteria</taxon>
        <taxon>Pseudomonadati</taxon>
        <taxon>Bacteroidota</taxon>
        <taxon>Flavobacteriia</taxon>
        <taxon>Flavobacteriales</taxon>
        <taxon>Flavobacteriaceae</taxon>
        <taxon>Flavivirga</taxon>
    </lineage>
</organism>
<keyword evidence="1" id="KW-0812">Transmembrane</keyword>
<protein>
    <recommendedName>
        <fullName evidence="4">Phage abortive infection protein</fullName>
    </recommendedName>
</protein>
<dbReference type="Proteomes" id="UP001176806">
    <property type="component" value="Unassembled WGS sequence"/>
</dbReference>
<gene>
    <name evidence="2" type="ORF">Q4Q40_18650</name>
</gene>
<proteinExistence type="predicted"/>
<evidence type="ECO:0000256" key="1">
    <source>
        <dbReference type="SAM" id="Phobius"/>
    </source>
</evidence>
<evidence type="ECO:0000313" key="3">
    <source>
        <dbReference type="Proteomes" id="UP001176806"/>
    </source>
</evidence>
<evidence type="ECO:0008006" key="4">
    <source>
        <dbReference type="Google" id="ProtNLM"/>
    </source>
</evidence>
<feature type="transmembrane region" description="Helical" evidence="1">
    <location>
        <begin position="35"/>
        <end position="53"/>
    </location>
</feature>
<reference evidence="2" key="1">
    <citation type="submission" date="2023-07" db="EMBL/GenBank/DDBJ databases">
        <title>Two novel species in the genus Flavivirga.</title>
        <authorList>
            <person name="Kwon K."/>
        </authorList>
    </citation>
    <scope>NUCLEOTIDE SEQUENCE</scope>
    <source>
        <strain evidence="2">KACC 14158</strain>
    </source>
</reference>
<dbReference type="EMBL" id="JAUOEL010000007">
    <property type="protein sequence ID" value="MDO5976225.1"/>
    <property type="molecule type" value="Genomic_DNA"/>
</dbReference>
<name>A0ABT8WTA1_9FLAO</name>
<keyword evidence="3" id="KW-1185">Reference proteome</keyword>
<keyword evidence="1" id="KW-1133">Transmembrane helix</keyword>
<dbReference type="RefSeq" id="WP_303303496.1">
    <property type="nucleotide sequence ID" value="NZ_BAABDA010000028.1"/>
</dbReference>
<evidence type="ECO:0000313" key="2">
    <source>
        <dbReference type="EMBL" id="MDO5976225.1"/>
    </source>
</evidence>